<accession>A0AAN9R4J6</accession>
<sequence>MACLHQPQHLLALGCSSAAIYIKNMISSTVIKPTDPAANICQRKINKMLPDLDTVLTIHSGEKVSPDGVKVPVGGIGNWIYVDEPWWWFPDIMSLSFELFVELTNVRLWISIYGIWLQSG</sequence>
<dbReference type="EMBL" id="JAYMYQ010000001">
    <property type="protein sequence ID" value="KAK7362030.1"/>
    <property type="molecule type" value="Genomic_DNA"/>
</dbReference>
<organism evidence="1 2">
    <name type="scientific">Canavalia gladiata</name>
    <name type="common">Sword bean</name>
    <name type="synonym">Dolichos gladiatus</name>
    <dbReference type="NCBI Taxonomy" id="3824"/>
    <lineage>
        <taxon>Eukaryota</taxon>
        <taxon>Viridiplantae</taxon>
        <taxon>Streptophyta</taxon>
        <taxon>Embryophyta</taxon>
        <taxon>Tracheophyta</taxon>
        <taxon>Spermatophyta</taxon>
        <taxon>Magnoliopsida</taxon>
        <taxon>eudicotyledons</taxon>
        <taxon>Gunneridae</taxon>
        <taxon>Pentapetalae</taxon>
        <taxon>rosids</taxon>
        <taxon>fabids</taxon>
        <taxon>Fabales</taxon>
        <taxon>Fabaceae</taxon>
        <taxon>Papilionoideae</taxon>
        <taxon>50 kb inversion clade</taxon>
        <taxon>NPAAA clade</taxon>
        <taxon>indigoferoid/millettioid clade</taxon>
        <taxon>Phaseoleae</taxon>
        <taxon>Canavalia</taxon>
    </lineage>
</organism>
<protein>
    <submittedName>
        <fullName evidence="1">Uncharacterized protein</fullName>
    </submittedName>
</protein>
<comment type="caution">
    <text evidence="1">The sequence shown here is derived from an EMBL/GenBank/DDBJ whole genome shotgun (WGS) entry which is preliminary data.</text>
</comment>
<reference evidence="1 2" key="1">
    <citation type="submission" date="2024-01" db="EMBL/GenBank/DDBJ databases">
        <title>The genomes of 5 underutilized Papilionoideae crops provide insights into root nodulation and disease resistanc.</title>
        <authorList>
            <person name="Jiang F."/>
        </authorList>
    </citation>
    <scope>NUCLEOTIDE SEQUENCE [LARGE SCALE GENOMIC DNA]</scope>
    <source>
        <strain evidence="1">LVBAO_FW01</strain>
        <tissue evidence="1">Leaves</tissue>
    </source>
</reference>
<name>A0AAN9R4J6_CANGL</name>
<evidence type="ECO:0000313" key="1">
    <source>
        <dbReference type="EMBL" id="KAK7362030.1"/>
    </source>
</evidence>
<dbReference type="AlphaFoldDB" id="A0AAN9R4J6"/>
<dbReference type="Proteomes" id="UP001367508">
    <property type="component" value="Unassembled WGS sequence"/>
</dbReference>
<evidence type="ECO:0000313" key="2">
    <source>
        <dbReference type="Proteomes" id="UP001367508"/>
    </source>
</evidence>
<keyword evidence="2" id="KW-1185">Reference proteome</keyword>
<proteinExistence type="predicted"/>
<gene>
    <name evidence="1" type="ORF">VNO77_04127</name>
</gene>